<dbReference type="AlphaFoldDB" id="A0AAW9MQQ2"/>
<name>A0AAW9MQQ2_9FIRM</name>
<reference evidence="2 3" key="1">
    <citation type="submission" date="2024-01" db="EMBL/GenBank/DDBJ databases">
        <title>Complete genome sequence of Citroniella saccharovorans strain M6.X9, isolated from human fecal sample.</title>
        <authorList>
            <person name="Cheng G."/>
            <person name="Westerholm M."/>
            <person name="Schnurer A."/>
        </authorList>
    </citation>
    <scope>NUCLEOTIDE SEQUENCE [LARGE SCALE GENOMIC DNA]</scope>
    <source>
        <strain evidence="2 3">DSM 29873</strain>
    </source>
</reference>
<accession>A0AAW9MQQ2</accession>
<dbReference type="SUPFAM" id="SSF53098">
    <property type="entry name" value="Ribonuclease H-like"/>
    <property type="match status" value="1"/>
</dbReference>
<dbReference type="RefSeq" id="WP_324619601.1">
    <property type="nucleotide sequence ID" value="NZ_JAYKOT010000003.1"/>
</dbReference>
<dbReference type="InterPro" id="IPR012337">
    <property type="entry name" value="RNaseH-like_sf"/>
</dbReference>
<proteinExistence type="predicted"/>
<dbReference type="GO" id="GO:0003676">
    <property type="term" value="F:nucleic acid binding"/>
    <property type="evidence" value="ECO:0007669"/>
    <property type="project" value="InterPro"/>
</dbReference>
<sequence length="307" mass="36132">MKLEKIVDGPKIDGVILDIETTGLSAKVNHISSIGLLLDYMGQNKFIFLFAEEGEEKEILEEFLEIINSIKPIISFNGQNFDLPFIKKRLEILNISYQSNLTENNFDLYQYLRSYSKITDFKISGLKSLEKENNLERPFEMTGKDQIKLYKTYLKTKDKEILDRLFTYNFYDLYHLNKLLYLKEKIDLLRKVEGFFIESYKVSRGNLIIELTSPEKYKNIEANFSYPLCSFYTNGDGRFLLKINIEEGYFDNENIGYSIDNKFFKLENKSDFTQISENYLPVIFEKKYINENIFQLVEKVIKISGLV</sequence>
<dbReference type="EMBL" id="JAYKOT010000003">
    <property type="protein sequence ID" value="MEB3429411.1"/>
    <property type="molecule type" value="Genomic_DNA"/>
</dbReference>
<dbReference type="Proteomes" id="UP001357733">
    <property type="component" value="Unassembled WGS sequence"/>
</dbReference>
<evidence type="ECO:0000259" key="1">
    <source>
        <dbReference type="Pfam" id="PF13482"/>
    </source>
</evidence>
<dbReference type="InterPro" id="IPR036397">
    <property type="entry name" value="RNaseH_sf"/>
</dbReference>
<keyword evidence="3" id="KW-1185">Reference proteome</keyword>
<evidence type="ECO:0000313" key="3">
    <source>
        <dbReference type="Proteomes" id="UP001357733"/>
    </source>
</evidence>
<gene>
    <name evidence="2" type="ORF">VLK81_05175</name>
</gene>
<comment type="caution">
    <text evidence="2">The sequence shown here is derived from an EMBL/GenBank/DDBJ whole genome shotgun (WGS) entry which is preliminary data.</text>
</comment>
<protein>
    <submittedName>
        <fullName evidence="2">Ribonuclease H-like domain-containing protein</fullName>
    </submittedName>
</protein>
<evidence type="ECO:0000313" key="2">
    <source>
        <dbReference type="EMBL" id="MEB3429411.1"/>
    </source>
</evidence>
<dbReference type="Pfam" id="PF13482">
    <property type="entry name" value="RNase_H_2"/>
    <property type="match status" value="1"/>
</dbReference>
<dbReference type="Gene3D" id="3.30.420.10">
    <property type="entry name" value="Ribonuclease H-like superfamily/Ribonuclease H"/>
    <property type="match status" value="1"/>
</dbReference>
<feature type="domain" description="YprB ribonuclease H-like" evidence="1">
    <location>
        <begin position="16"/>
        <end position="180"/>
    </location>
</feature>
<dbReference type="PANTHER" id="PTHR38462:SF1">
    <property type="entry name" value="YPRB RIBONUCLEASE H-LIKE DOMAIN-CONTAINING PROTEIN"/>
    <property type="match status" value="1"/>
</dbReference>
<dbReference type="PANTHER" id="PTHR38462">
    <property type="entry name" value="EXONUCLEASE-LIKE PROTEIN"/>
    <property type="match status" value="1"/>
</dbReference>
<organism evidence="2 3">
    <name type="scientific">Citroniella saccharovorans</name>
    <dbReference type="NCBI Taxonomy" id="2053367"/>
    <lineage>
        <taxon>Bacteria</taxon>
        <taxon>Bacillati</taxon>
        <taxon>Bacillota</taxon>
        <taxon>Tissierellia</taxon>
        <taxon>Tissierellales</taxon>
        <taxon>Peptoniphilaceae</taxon>
        <taxon>Citroniella</taxon>
    </lineage>
</organism>
<dbReference type="InterPro" id="IPR038720">
    <property type="entry name" value="YprB_RNase_H-like_dom"/>
</dbReference>